<dbReference type="SUPFAM" id="SSF51556">
    <property type="entry name" value="Metallo-dependent hydrolases"/>
    <property type="match status" value="1"/>
</dbReference>
<feature type="region of interest" description="Disordered" evidence="1">
    <location>
        <begin position="266"/>
        <end position="294"/>
    </location>
</feature>
<dbReference type="SUPFAM" id="SSF51338">
    <property type="entry name" value="Composite domain of metallo-dependent hydrolases"/>
    <property type="match status" value="1"/>
</dbReference>
<dbReference type="PANTHER" id="PTHR43668">
    <property type="entry name" value="ALLANTOINASE"/>
    <property type="match status" value="1"/>
</dbReference>
<dbReference type="eggNOG" id="ENOG502QQ9Z">
    <property type="taxonomic scope" value="Eukaryota"/>
</dbReference>
<evidence type="ECO:0008006" key="5">
    <source>
        <dbReference type="Google" id="ProtNLM"/>
    </source>
</evidence>
<dbReference type="KEGG" id="pfp:PFL1_05402"/>
<proteinExistence type="predicted"/>
<dbReference type="GO" id="GO:0006145">
    <property type="term" value="P:purine nucleobase catabolic process"/>
    <property type="evidence" value="ECO:0007669"/>
    <property type="project" value="TreeGrafter"/>
</dbReference>
<reference evidence="3 4" key="1">
    <citation type="journal article" date="2013" name="Plant Cell">
        <title>The transition from a phytopathogenic smut ancestor to an anamorphic biocontrol agent deciphered by comparative whole-genome analysis.</title>
        <authorList>
            <person name="Lefebvre F."/>
            <person name="Joly D.L."/>
            <person name="Labbe C."/>
            <person name="Teichmann B."/>
            <person name="Linning R."/>
            <person name="Belzile F."/>
            <person name="Bakkeren G."/>
            <person name="Belanger R.R."/>
        </authorList>
    </citation>
    <scope>NUCLEOTIDE SEQUENCE [LARGE SCALE GENOMIC DNA]</scope>
    <source>
        <strain evidence="3 4">PF-1</strain>
    </source>
</reference>
<name>A0A061H951_9BASI</name>
<evidence type="ECO:0000256" key="1">
    <source>
        <dbReference type="SAM" id="MobiDB-lite"/>
    </source>
</evidence>
<dbReference type="OrthoDB" id="10258955at2759"/>
<dbReference type="GeneID" id="19319495"/>
<dbReference type="Gene3D" id="3.20.20.140">
    <property type="entry name" value="Metal-dependent hydrolases"/>
    <property type="match status" value="2"/>
</dbReference>
<keyword evidence="2" id="KW-0812">Transmembrane</keyword>
<protein>
    <recommendedName>
        <fullName evidence="5">Amidohydrolase-related domain-containing protein</fullName>
    </recommendedName>
</protein>
<dbReference type="GO" id="GO:0004038">
    <property type="term" value="F:allantoinase activity"/>
    <property type="evidence" value="ECO:0007669"/>
    <property type="project" value="TreeGrafter"/>
</dbReference>
<dbReference type="Proteomes" id="UP000053664">
    <property type="component" value="Unassembled WGS sequence"/>
</dbReference>
<dbReference type="PANTHER" id="PTHR43668:SF5">
    <property type="entry name" value="AMIDOHYDROLASE 3 DOMAIN-CONTAINING PROTEIN"/>
    <property type="match status" value="1"/>
</dbReference>
<dbReference type="InterPro" id="IPR011059">
    <property type="entry name" value="Metal-dep_hydrolase_composite"/>
</dbReference>
<dbReference type="InterPro" id="IPR032466">
    <property type="entry name" value="Metal_Hydrolase"/>
</dbReference>
<feature type="transmembrane region" description="Helical" evidence="2">
    <location>
        <begin position="42"/>
        <end position="63"/>
    </location>
</feature>
<accession>A0A061H951</accession>
<evidence type="ECO:0000256" key="2">
    <source>
        <dbReference type="SAM" id="Phobius"/>
    </source>
</evidence>
<gene>
    <name evidence="3" type="ORF">PFL1_05402</name>
</gene>
<dbReference type="EMBL" id="KE361641">
    <property type="protein sequence ID" value="EPQ27121.1"/>
    <property type="molecule type" value="Genomic_DNA"/>
</dbReference>
<keyword evidence="2" id="KW-0472">Membrane</keyword>
<keyword evidence="2" id="KW-1133">Transmembrane helix</keyword>
<evidence type="ECO:0000313" key="3">
    <source>
        <dbReference type="EMBL" id="EPQ27121.1"/>
    </source>
</evidence>
<dbReference type="HOGENOM" id="CLU_006273_0_0_1"/>
<dbReference type="InterPro" id="IPR050138">
    <property type="entry name" value="DHOase/Allantoinase_Hydrolase"/>
</dbReference>
<sequence>MVVYRDDKSLPLWEAAGQLPTYETAASSTGIDARRRPMAGRILLKTTFVALLGFLSLASLVSFHSSSSLDGGYRPTANPHLQEVFARSLDRCRQVAAPAGPPPGFHDRTVSDRFEKGTRDILVRNATIWTGEDDGTQVLEGYDVHVSKGIIQKIEKTSHAADRQHADKDVEVIDAAGRWLTPGLVDMHVHLAISNTPSLSATEDTNSIGANINPWLRTADAMNQQDTAFRTSIAGGVVAGLVLPGSANSMGGQAFPIKYRPVSTHIPSDRIIDPPTSLTRLGPARSNSSSLSAADTERELLQTGMARNDSSSSFRHMKMAYGENPRRVYSKTRMDEAWDMRQIFDEATTLKNQQDAFCAKAQSFAALHGADAAPMAEADATFPDSLRLEALVDLLRGKLLLNTHIYTSADFDAMIRHSHEWKFPIASFHHAQSAYLIPELLRKTYGNSTPAISIFQANHYYKQESYAGTPLAGAILDSYGIVPIYKSDHPVTDSRRILNQAAQAHHFGLRESVAMRSVITAPAEKLGLGHRLGYVRKGWDADLVIWNNHPLAIGATPAEVVVDGIPQLGRDAHVPAPFFPEDAERRGRKAAPPAPASANYTEAIERVKASTEAILTYQTDPFPTAREAVAGCTVLRNVSKVYSKAKAGQDGASRYTSIQAVDLGSGGGVVVVEGGKVTCQGHGDDCASACASPASELDIRGGVEEEVAVHVTLNHNSNAPSVSEQIAWIRQLLSGLPAGAAPADASAAAVWAKVARGELPLVVTALKASQIATLLKLADSFPSLRLVLSGATEAHLVAADLAKRKVPVILIPQTWPRTWDELQGLVGPPLTASTTLSALLDAGVKVALKIEEGWQASTLLFDSIRAALETDGKVDKRDALGLVSSAVEDVLGLQPEDSIVVWDGEPFEYGVKAVAVAGHNGLEMIV</sequence>
<organism evidence="3 4">
    <name type="scientific">Pseudozyma flocculosa PF-1</name>
    <dbReference type="NCBI Taxonomy" id="1277687"/>
    <lineage>
        <taxon>Eukaryota</taxon>
        <taxon>Fungi</taxon>
        <taxon>Dikarya</taxon>
        <taxon>Basidiomycota</taxon>
        <taxon>Ustilaginomycotina</taxon>
        <taxon>Ustilaginomycetes</taxon>
        <taxon>Ustilaginales</taxon>
        <taxon>Ustilaginaceae</taxon>
        <taxon>Pseudozyma</taxon>
    </lineage>
</organism>
<evidence type="ECO:0000313" key="4">
    <source>
        <dbReference type="Proteomes" id="UP000053664"/>
    </source>
</evidence>
<dbReference type="RefSeq" id="XP_007881125.1">
    <property type="nucleotide sequence ID" value="XM_007882934.1"/>
</dbReference>
<dbReference type="GO" id="GO:0005737">
    <property type="term" value="C:cytoplasm"/>
    <property type="evidence" value="ECO:0007669"/>
    <property type="project" value="TreeGrafter"/>
</dbReference>
<dbReference type="AlphaFoldDB" id="A0A061H951"/>